<keyword evidence="4" id="KW-1185">Reference proteome</keyword>
<dbReference type="RefSeq" id="WP_212555270.1">
    <property type="nucleotide sequence ID" value="NZ_JAGXOE010000118.1"/>
</dbReference>
<dbReference type="Proteomes" id="UP000676853">
    <property type="component" value="Unassembled WGS sequence"/>
</dbReference>
<accession>A0ABS5NIT0</accession>
<keyword evidence="2" id="KW-1133">Transmembrane helix</keyword>
<evidence type="ECO:0000256" key="1">
    <source>
        <dbReference type="SAM" id="MobiDB-lite"/>
    </source>
</evidence>
<name>A0ABS5NIT0_TSUPA</name>
<sequence>MSTISDVLSSPTLWAGAATGSLFSALVTGFFTRSTTRASDDRKAAAERARIELGQVRDAALNFLSVCDEIYAEVTSYSYGVIDPTKKYSGESGKTDFENALAYAMDTGTRISVAANRLILIAPSALADAVWPVQHGLTGMIPHPSDGESRRPSEGKIYRKNYDELINAIRISLDIAPVDYKRRAEILSRTRSAEFKQRKADEAEKAARESRNKSPEDDVHATENAN</sequence>
<comment type="caution">
    <text evidence="3">The sequence shown here is derived from an EMBL/GenBank/DDBJ whole genome shotgun (WGS) entry which is preliminary data.</text>
</comment>
<dbReference type="EMBL" id="JAGXOE010000118">
    <property type="protein sequence ID" value="MBS4104173.1"/>
    <property type="molecule type" value="Genomic_DNA"/>
</dbReference>
<evidence type="ECO:0000313" key="3">
    <source>
        <dbReference type="EMBL" id="MBS4104173.1"/>
    </source>
</evidence>
<protein>
    <submittedName>
        <fullName evidence="3">Uncharacterized protein</fullName>
    </submittedName>
</protein>
<evidence type="ECO:0000313" key="4">
    <source>
        <dbReference type="Proteomes" id="UP000676853"/>
    </source>
</evidence>
<keyword evidence="2" id="KW-0472">Membrane</keyword>
<organism evidence="3 4">
    <name type="scientific">Tsukamurella paurometabola</name>
    <name type="common">Corynebacterium paurometabolum</name>
    <dbReference type="NCBI Taxonomy" id="2061"/>
    <lineage>
        <taxon>Bacteria</taxon>
        <taxon>Bacillati</taxon>
        <taxon>Actinomycetota</taxon>
        <taxon>Actinomycetes</taxon>
        <taxon>Mycobacteriales</taxon>
        <taxon>Tsukamurellaceae</taxon>
        <taxon>Tsukamurella</taxon>
    </lineage>
</organism>
<reference evidence="3 4" key="1">
    <citation type="submission" date="2021-04" db="EMBL/GenBank/DDBJ databases">
        <title>Whole genome sequence analysis of a thiophenic sulfur metabolizing bacteria.</title>
        <authorList>
            <person name="Akhtar N."/>
            <person name="Akram J."/>
            <person name="Aslam A."/>
        </authorList>
    </citation>
    <scope>NUCLEOTIDE SEQUENCE [LARGE SCALE GENOMIC DNA]</scope>
    <source>
        <strain evidence="3 4">3OW</strain>
    </source>
</reference>
<feature type="region of interest" description="Disordered" evidence="1">
    <location>
        <begin position="191"/>
        <end position="226"/>
    </location>
</feature>
<keyword evidence="2" id="KW-0812">Transmembrane</keyword>
<feature type="transmembrane region" description="Helical" evidence="2">
    <location>
        <begin position="12"/>
        <end position="32"/>
    </location>
</feature>
<gene>
    <name evidence="3" type="ORF">KFZ73_23410</name>
</gene>
<proteinExistence type="predicted"/>
<evidence type="ECO:0000256" key="2">
    <source>
        <dbReference type="SAM" id="Phobius"/>
    </source>
</evidence>